<sequence length="39" mass="4700">MDKGHLHNHIIFNTTNEVTLKFRWQINTTRNLFSNLNKC</sequence>
<reference evidence="1" key="2">
    <citation type="submission" date="2022-11" db="EMBL/GenBank/DDBJ databases">
        <authorList>
            <person name="Johnson J.D."/>
        </authorList>
    </citation>
    <scope>NUCLEOTIDE SEQUENCE</scope>
    <source>
        <strain evidence="1">E37</strain>
    </source>
</reference>
<reference evidence="1" key="1">
    <citation type="submission" date="2022-11" db="EMBL/GenBank/DDBJ databases">
        <title>Streptococcus macedonicus and Acinetobacter baumannii: co-inhabitants of the cheese production environment.</title>
        <authorList>
            <person name="Johnson J."/>
        </authorList>
    </citation>
    <scope>NUCLEOTIDE SEQUENCE</scope>
    <source>
        <strain evidence="1">E37</strain>
    </source>
</reference>
<name>A0AA47IN80_STRMC</name>
<protein>
    <submittedName>
        <fullName evidence="1">Relaxase/mobilization nuclease domain-containing protein</fullName>
    </submittedName>
</protein>
<accession>A0AA47IN80</accession>
<dbReference type="AlphaFoldDB" id="A0AA47IN80"/>
<organism evidence="1 2">
    <name type="scientific">Streptococcus macedonicus</name>
    <name type="common">Streptococcus gallolyticus macedonicus</name>
    <dbReference type="NCBI Taxonomy" id="59310"/>
    <lineage>
        <taxon>Bacteria</taxon>
        <taxon>Bacillati</taxon>
        <taxon>Bacillota</taxon>
        <taxon>Bacilli</taxon>
        <taxon>Lactobacillales</taxon>
        <taxon>Streptococcaceae</taxon>
        <taxon>Streptococcus</taxon>
    </lineage>
</organism>
<dbReference type="EMBL" id="CP113440">
    <property type="protein sequence ID" value="WAK64391.1"/>
    <property type="molecule type" value="Genomic_DNA"/>
</dbReference>
<evidence type="ECO:0000313" key="2">
    <source>
        <dbReference type="Proteomes" id="UP001156410"/>
    </source>
</evidence>
<gene>
    <name evidence="1" type="ORF">OQG81_03560</name>
</gene>
<dbReference type="Proteomes" id="UP001156410">
    <property type="component" value="Chromosome"/>
</dbReference>
<evidence type="ECO:0000313" key="1">
    <source>
        <dbReference type="EMBL" id="WAK64391.1"/>
    </source>
</evidence>
<proteinExistence type="predicted"/>